<dbReference type="STRING" id="98403.A0A151GYC0"/>
<dbReference type="PANTHER" id="PTHR10231">
    <property type="entry name" value="NUCLEOTIDE-SUGAR TRANSMEMBRANE TRANSPORTER"/>
    <property type="match status" value="1"/>
</dbReference>
<feature type="transmembrane region" description="Helical" evidence="5">
    <location>
        <begin position="314"/>
        <end position="334"/>
    </location>
</feature>
<accession>A0A151GYC0</accession>
<gene>
    <name evidence="6" type="ORF">DCS_03256</name>
</gene>
<evidence type="ECO:0000313" key="6">
    <source>
        <dbReference type="EMBL" id="KYK62109.1"/>
    </source>
</evidence>
<dbReference type="InterPro" id="IPR007271">
    <property type="entry name" value="Nuc_sug_transpt"/>
</dbReference>
<dbReference type="GO" id="GO:0000139">
    <property type="term" value="C:Golgi membrane"/>
    <property type="evidence" value="ECO:0007669"/>
    <property type="project" value="InterPro"/>
</dbReference>
<evidence type="ECO:0000256" key="5">
    <source>
        <dbReference type="SAM" id="Phobius"/>
    </source>
</evidence>
<keyword evidence="3 5" id="KW-1133">Transmembrane helix</keyword>
<evidence type="ECO:0008006" key="8">
    <source>
        <dbReference type="Google" id="ProtNLM"/>
    </source>
</evidence>
<evidence type="ECO:0000313" key="7">
    <source>
        <dbReference type="Proteomes" id="UP000076580"/>
    </source>
</evidence>
<comment type="caution">
    <text evidence="6">The sequence shown here is derived from an EMBL/GenBank/DDBJ whole genome shotgun (WGS) entry which is preliminary data.</text>
</comment>
<dbReference type="EMBL" id="LAYC01000001">
    <property type="protein sequence ID" value="KYK62109.1"/>
    <property type="molecule type" value="Genomic_DNA"/>
</dbReference>
<reference evidence="6 7" key="1">
    <citation type="journal article" date="2016" name="Sci. Rep.">
        <title>Insights into Adaptations to a Near-Obligate Nematode Endoparasitic Lifestyle from the Finished Genome of Drechmeria coniospora.</title>
        <authorList>
            <person name="Zhang L."/>
            <person name="Zhou Z."/>
            <person name="Guo Q."/>
            <person name="Fokkens L."/>
            <person name="Miskei M."/>
            <person name="Pocsi I."/>
            <person name="Zhang W."/>
            <person name="Chen M."/>
            <person name="Wang L."/>
            <person name="Sun Y."/>
            <person name="Donzelli B.G."/>
            <person name="Gibson D.M."/>
            <person name="Nelson D.R."/>
            <person name="Luo J.G."/>
            <person name="Rep M."/>
            <person name="Liu H."/>
            <person name="Yang S."/>
            <person name="Wang J."/>
            <person name="Krasnoff S.B."/>
            <person name="Xu Y."/>
            <person name="Molnar I."/>
            <person name="Lin M."/>
        </authorList>
    </citation>
    <scope>NUCLEOTIDE SEQUENCE [LARGE SCALE GENOMIC DNA]</scope>
    <source>
        <strain evidence="6 7">ARSEF 6962</strain>
    </source>
</reference>
<name>A0A151GYC0_DRECN</name>
<sequence length="692" mass="77066">MVYAAAASALCWPMQWIRNFSPQAAGATLGLIVIQVGIGVVMKAAQTSGSYSFSPSASVTISEFLKLLLSLALFYRQWQQRPTEYVKFADNGEESAIPLTTTISATDGKEEQDKEREVDFENGYSASFDAERGHLVAQPRSGLAAFWIDLRSSITEQKSAGYYVLALCYTLIKNSIFVCYKLADAGTIQLAKSSRTGVTALILTYCLNASISKLQWIAIVIQMFGLILTQYKASSGTTYPWTTYSILLLQVILSASSGVYNQYLLKQHDSNLHVDNMLLYASGTFVNLLCHIMLRSMSPDEPGFFQGYTSAGAVMVIVSNVFIGLAITAVYKYANAVIKCFATALSTGILLCIATLLLGTELGEMSHQYATSGRASSFDVVDLARGMYSKFCKTLLFIFTLLTMASVAFLTLKKSEMPGFSPMADVSPGGSVSNINRGSDSAFGNSLAMIRFNSARPERIPMLKKYEPFFHTVHISMPELMPEHPADFHNLTVDQYPNVYTIYKMVSDLMETMLADTPPEGARFRCMSDTGGSKWWGYGEGHQNRVLAAIKEVEGLGLDYKVHLTEWCFGWSDIYYIPRRFFADFIILAKVFLDHEAFHELAIPTIVRIIDDSRRASKEQTELDVIKDCWGWCCASNPTMEDVLTARCGHRLNYLDENVTNAFYNKLDNRAKLLEGRREHIEERGLFLGNLF</sequence>
<feature type="transmembrane region" description="Helical" evidence="5">
    <location>
        <begin position="243"/>
        <end position="265"/>
    </location>
</feature>
<evidence type="ECO:0000256" key="3">
    <source>
        <dbReference type="ARBA" id="ARBA00022989"/>
    </source>
</evidence>
<dbReference type="InParanoid" id="A0A151GYC0"/>
<dbReference type="GeneID" id="63715899"/>
<proteinExistence type="predicted"/>
<feature type="transmembrane region" description="Helical" evidence="5">
    <location>
        <begin position="24"/>
        <end position="45"/>
    </location>
</feature>
<feature type="transmembrane region" description="Helical" evidence="5">
    <location>
        <begin position="277"/>
        <end position="294"/>
    </location>
</feature>
<protein>
    <recommendedName>
        <fullName evidence="8">UDP-galactose transporter</fullName>
    </recommendedName>
</protein>
<dbReference type="Pfam" id="PF04142">
    <property type="entry name" value="Nuc_sug_transp"/>
    <property type="match status" value="1"/>
</dbReference>
<evidence type="ECO:0000256" key="4">
    <source>
        <dbReference type="ARBA" id="ARBA00023136"/>
    </source>
</evidence>
<evidence type="ECO:0000256" key="1">
    <source>
        <dbReference type="ARBA" id="ARBA00004141"/>
    </source>
</evidence>
<organism evidence="6 7">
    <name type="scientific">Drechmeria coniospora</name>
    <name type="common">Nematophagous fungus</name>
    <name type="synonym">Meria coniospora</name>
    <dbReference type="NCBI Taxonomy" id="98403"/>
    <lineage>
        <taxon>Eukaryota</taxon>
        <taxon>Fungi</taxon>
        <taxon>Dikarya</taxon>
        <taxon>Ascomycota</taxon>
        <taxon>Pezizomycotina</taxon>
        <taxon>Sordariomycetes</taxon>
        <taxon>Hypocreomycetidae</taxon>
        <taxon>Hypocreales</taxon>
        <taxon>Ophiocordycipitaceae</taxon>
        <taxon>Drechmeria</taxon>
    </lineage>
</organism>
<comment type="subcellular location">
    <subcellularLocation>
        <location evidence="1">Membrane</location>
        <topology evidence="1">Multi-pass membrane protein</topology>
    </subcellularLocation>
</comment>
<dbReference type="GO" id="GO:0015165">
    <property type="term" value="F:pyrimidine nucleotide-sugar transmembrane transporter activity"/>
    <property type="evidence" value="ECO:0007669"/>
    <property type="project" value="InterPro"/>
</dbReference>
<dbReference type="RefSeq" id="XP_040661461.1">
    <property type="nucleotide sequence ID" value="XM_040800578.1"/>
</dbReference>
<evidence type="ECO:0000256" key="2">
    <source>
        <dbReference type="ARBA" id="ARBA00022692"/>
    </source>
</evidence>
<keyword evidence="7" id="KW-1185">Reference proteome</keyword>
<keyword evidence="2 5" id="KW-0812">Transmembrane</keyword>
<dbReference type="Proteomes" id="UP000076580">
    <property type="component" value="Chromosome 01"/>
</dbReference>
<feature type="transmembrane region" description="Helical" evidence="5">
    <location>
        <begin position="394"/>
        <end position="412"/>
    </location>
</feature>
<keyword evidence="4 5" id="KW-0472">Membrane</keyword>
<dbReference type="AlphaFoldDB" id="A0A151GYC0"/>